<accession>A0A427Y7K7</accession>
<keyword evidence="4" id="KW-0811">Translocation</keyword>
<protein>
    <recommendedName>
        <fullName evidence="7 10">Peroxisomal membrane protein PEX14</fullName>
    </recommendedName>
    <alternativeName>
        <fullName evidence="8 10">Peroxin-14</fullName>
    </alternativeName>
</protein>
<dbReference type="EMBL" id="RSCD01000018">
    <property type="protein sequence ID" value="RSH87071.1"/>
    <property type="molecule type" value="Genomic_DNA"/>
</dbReference>
<dbReference type="GO" id="GO:0005102">
    <property type="term" value="F:signaling receptor binding"/>
    <property type="evidence" value="ECO:0007669"/>
    <property type="project" value="TreeGrafter"/>
</dbReference>
<evidence type="ECO:0000313" key="13">
    <source>
        <dbReference type="EMBL" id="RSH87071.1"/>
    </source>
</evidence>
<keyword evidence="6 10" id="KW-0576">Peroxisome</keyword>
<evidence type="ECO:0000256" key="2">
    <source>
        <dbReference type="ARBA" id="ARBA00022448"/>
    </source>
</evidence>
<evidence type="ECO:0000256" key="3">
    <source>
        <dbReference type="ARBA" id="ARBA00022927"/>
    </source>
</evidence>
<organism evidence="13 14">
    <name type="scientific">Saitozyma podzolica</name>
    <dbReference type="NCBI Taxonomy" id="1890683"/>
    <lineage>
        <taxon>Eukaryota</taxon>
        <taxon>Fungi</taxon>
        <taxon>Dikarya</taxon>
        <taxon>Basidiomycota</taxon>
        <taxon>Agaricomycotina</taxon>
        <taxon>Tremellomycetes</taxon>
        <taxon>Tremellales</taxon>
        <taxon>Trimorphomycetaceae</taxon>
        <taxon>Saitozyma</taxon>
    </lineage>
</organism>
<dbReference type="STRING" id="1890683.A0A427Y7K7"/>
<dbReference type="GO" id="GO:0005778">
    <property type="term" value="C:peroxisomal membrane"/>
    <property type="evidence" value="ECO:0007669"/>
    <property type="project" value="UniProtKB-SubCell"/>
</dbReference>
<feature type="region of interest" description="Disordered" evidence="11">
    <location>
        <begin position="257"/>
        <end position="363"/>
    </location>
</feature>
<comment type="caution">
    <text evidence="13">The sequence shown here is derived from an EMBL/GenBank/DDBJ whole genome shotgun (WGS) entry which is preliminary data.</text>
</comment>
<dbReference type="PANTHER" id="PTHR23058:SF0">
    <property type="entry name" value="PEROXISOMAL MEMBRANE PROTEIN PEX14"/>
    <property type="match status" value="1"/>
</dbReference>
<evidence type="ECO:0000313" key="14">
    <source>
        <dbReference type="Proteomes" id="UP000279259"/>
    </source>
</evidence>
<evidence type="ECO:0000256" key="5">
    <source>
        <dbReference type="ARBA" id="ARBA00023136"/>
    </source>
</evidence>
<dbReference type="InterPro" id="IPR036388">
    <property type="entry name" value="WH-like_DNA-bd_sf"/>
</dbReference>
<dbReference type="Pfam" id="PF04695">
    <property type="entry name" value="Pex14_N"/>
    <property type="match status" value="1"/>
</dbReference>
<dbReference type="OrthoDB" id="5549158at2759"/>
<dbReference type="InterPro" id="IPR006785">
    <property type="entry name" value="Pex14_N"/>
</dbReference>
<evidence type="ECO:0000256" key="9">
    <source>
        <dbReference type="ARBA" id="ARBA00046271"/>
    </source>
</evidence>
<evidence type="ECO:0000256" key="7">
    <source>
        <dbReference type="ARBA" id="ARBA00029502"/>
    </source>
</evidence>
<dbReference type="Proteomes" id="UP000279259">
    <property type="component" value="Unassembled WGS sequence"/>
</dbReference>
<dbReference type="PANTHER" id="PTHR23058">
    <property type="entry name" value="PEROXISOMAL MEMBRANE PROTEIN PEX14"/>
    <property type="match status" value="1"/>
</dbReference>
<feature type="compositionally biased region" description="Polar residues" evidence="11">
    <location>
        <begin position="257"/>
        <end position="268"/>
    </location>
</feature>
<sequence>MDPSSSRQPTGDRSDRSDLRRNAVLFLTDPKVQSSTLASKIGFLESKGLTEGEIQDALRQASTSVRAADDGGAARGQAEFATRGYGTGTGYAAGYGTGYGVMPPEPPRRDWRDLFIMAVISGGVLYGLTSLARKYLLPHLRPPSSTAFQQTSSDLTAQYDEAARLLSELQTQTEALQAGLEGERERVRVAVEDVEEAVRGVREGEERWREEMREIRGEVESVRELVPRLIEKHAAAQSTSLSELQSELRSLKTLLQSRQAALSSNTSPGGPPRASSPHANGSAQGAATPGAGASETQRAANALLAPKGKGKGIPAWQMAGPDKAKDTATTPSVSGSTSLSASVSEESSASLAGSGVLPDKSDE</sequence>
<keyword evidence="3 10" id="KW-0653">Protein transport</keyword>
<name>A0A427Y7K7_9TREE</name>
<dbReference type="GO" id="GO:0016560">
    <property type="term" value="P:protein import into peroxisome matrix, docking"/>
    <property type="evidence" value="ECO:0007669"/>
    <property type="project" value="UniProtKB-UniRule"/>
</dbReference>
<comment type="subcellular location">
    <subcellularLocation>
        <location evidence="9 10">Peroxisome membrane</location>
    </subcellularLocation>
</comment>
<feature type="compositionally biased region" description="Low complexity" evidence="11">
    <location>
        <begin position="329"/>
        <end position="363"/>
    </location>
</feature>
<evidence type="ECO:0000256" key="10">
    <source>
        <dbReference type="RuleBase" id="RU367032"/>
    </source>
</evidence>
<keyword evidence="14" id="KW-1185">Reference proteome</keyword>
<feature type="domain" description="Peroxisome membrane anchor protein Pex14p N-terminal" evidence="12">
    <location>
        <begin position="16"/>
        <end position="59"/>
    </location>
</feature>
<dbReference type="GO" id="GO:1990429">
    <property type="term" value="C:peroxisomal importomer complex"/>
    <property type="evidence" value="ECO:0007669"/>
    <property type="project" value="TreeGrafter"/>
</dbReference>
<evidence type="ECO:0000256" key="8">
    <source>
        <dbReference type="ARBA" id="ARBA00029691"/>
    </source>
</evidence>
<evidence type="ECO:0000256" key="6">
    <source>
        <dbReference type="ARBA" id="ARBA00023140"/>
    </source>
</evidence>
<evidence type="ECO:0000256" key="4">
    <source>
        <dbReference type="ARBA" id="ARBA00023010"/>
    </source>
</evidence>
<gene>
    <name evidence="13" type="primary">PEX14</name>
    <name evidence="13" type="ORF">EHS25_003560</name>
</gene>
<feature type="region of interest" description="Disordered" evidence="11">
    <location>
        <begin position="1"/>
        <end position="22"/>
    </location>
</feature>
<comment type="function">
    <text evidence="10">Component of the PEX13-PEX14 docking complex, a translocon channel that specifically mediates the import of peroxisomal cargo proteins bound to PEX5 receptor. The PEX13-PEX14 docking complex forms a large import pore which can be opened to a diameter of about 9 nm. Mechanistically, PEX5 receptor along with cargo proteins associates with the PEX14 subunit of the PEX13-PEX14 docking complex in the cytosol, leading to the insertion of the receptor into the organelle membrane with the concomitant translocation of the cargo into the peroxisome matrix.</text>
</comment>
<feature type="compositionally biased region" description="Basic and acidic residues" evidence="11">
    <location>
        <begin position="10"/>
        <end position="21"/>
    </location>
</feature>
<dbReference type="Gene3D" id="1.10.10.10">
    <property type="entry name" value="Winged helix-like DNA-binding domain superfamily/Winged helix DNA-binding domain"/>
    <property type="match status" value="1"/>
</dbReference>
<evidence type="ECO:0000256" key="1">
    <source>
        <dbReference type="ARBA" id="ARBA00005443"/>
    </source>
</evidence>
<evidence type="ECO:0000259" key="12">
    <source>
        <dbReference type="Pfam" id="PF04695"/>
    </source>
</evidence>
<reference evidence="13 14" key="1">
    <citation type="submission" date="2018-11" db="EMBL/GenBank/DDBJ databases">
        <title>Genome sequence of Saitozyma podzolica DSM 27192.</title>
        <authorList>
            <person name="Aliyu H."/>
            <person name="Gorte O."/>
            <person name="Ochsenreither K."/>
        </authorList>
    </citation>
    <scope>NUCLEOTIDE SEQUENCE [LARGE SCALE GENOMIC DNA]</scope>
    <source>
        <strain evidence="13 14">DSM 27192</strain>
    </source>
</reference>
<keyword evidence="5 10" id="KW-0472">Membrane</keyword>
<comment type="similarity">
    <text evidence="1 10">Belongs to the peroxin-14 family.</text>
</comment>
<dbReference type="InterPro" id="IPR025655">
    <property type="entry name" value="PEX14"/>
</dbReference>
<keyword evidence="2 10" id="KW-0813">Transport</keyword>
<proteinExistence type="inferred from homology"/>
<evidence type="ECO:0000256" key="11">
    <source>
        <dbReference type="SAM" id="MobiDB-lite"/>
    </source>
</evidence>
<dbReference type="AlphaFoldDB" id="A0A427Y7K7"/>